<sequence length="151" mass="17653">MTWLFLLTYLIYGFNVYVSNVNDDRHRVRMVHYLRMIGIATLLMAGATCLLGISQNFIVHSMIKFTPIDKQNATESIDDQTIFQANLIGNTIGMFLLCYILSMIYLMARMRYEPWSMRKREQIEKQLRATIEKAMAKLEAEEDDEKKSIKV</sequence>
<keyword evidence="1" id="KW-1133">Transmembrane helix</keyword>
<name>A0A1Y3AWI3_EURMA</name>
<accession>A0A1Y3AWI3</accession>
<organism evidence="2 3">
    <name type="scientific">Euroglyphus maynei</name>
    <name type="common">Mayne's house dust mite</name>
    <dbReference type="NCBI Taxonomy" id="6958"/>
    <lineage>
        <taxon>Eukaryota</taxon>
        <taxon>Metazoa</taxon>
        <taxon>Ecdysozoa</taxon>
        <taxon>Arthropoda</taxon>
        <taxon>Chelicerata</taxon>
        <taxon>Arachnida</taxon>
        <taxon>Acari</taxon>
        <taxon>Acariformes</taxon>
        <taxon>Sarcoptiformes</taxon>
        <taxon>Astigmata</taxon>
        <taxon>Psoroptidia</taxon>
        <taxon>Analgoidea</taxon>
        <taxon>Pyroglyphidae</taxon>
        <taxon>Pyroglyphinae</taxon>
        <taxon>Euroglyphus</taxon>
    </lineage>
</organism>
<feature type="transmembrane region" description="Helical" evidence="1">
    <location>
        <begin position="87"/>
        <end position="108"/>
    </location>
</feature>
<keyword evidence="3" id="KW-1185">Reference proteome</keyword>
<dbReference type="Proteomes" id="UP000194236">
    <property type="component" value="Unassembled WGS sequence"/>
</dbReference>
<gene>
    <name evidence="2" type="ORF">BLA29_004809</name>
</gene>
<dbReference type="Gene3D" id="1.20.120.1770">
    <property type="match status" value="1"/>
</dbReference>
<evidence type="ECO:0000313" key="3">
    <source>
        <dbReference type="Proteomes" id="UP000194236"/>
    </source>
</evidence>
<proteinExistence type="predicted"/>
<evidence type="ECO:0000256" key="1">
    <source>
        <dbReference type="SAM" id="Phobius"/>
    </source>
</evidence>
<feature type="transmembrane region" description="Helical" evidence="1">
    <location>
        <begin position="6"/>
        <end position="21"/>
    </location>
</feature>
<dbReference type="OrthoDB" id="907479at2759"/>
<feature type="transmembrane region" description="Helical" evidence="1">
    <location>
        <begin position="33"/>
        <end position="53"/>
    </location>
</feature>
<keyword evidence="1" id="KW-0472">Membrane</keyword>
<comment type="caution">
    <text evidence="2">The sequence shown here is derived from an EMBL/GenBank/DDBJ whole genome shotgun (WGS) entry which is preliminary data.</text>
</comment>
<protein>
    <submittedName>
        <fullName evidence="2">Uncharacterized protein</fullName>
    </submittedName>
</protein>
<keyword evidence="1" id="KW-0812">Transmembrane</keyword>
<evidence type="ECO:0000313" key="2">
    <source>
        <dbReference type="EMBL" id="OTF72849.1"/>
    </source>
</evidence>
<reference evidence="2 3" key="1">
    <citation type="submission" date="2017-03" db="EMBL/GenBank/DDBJ databases">
        <title>Genome Survey of Euroglyphus maynei.</title>
        <authorList>
            <person name="Arlian L.G."/>
            <person name="Morgan M.S."/>
            <person name="Rider S.D."/>
        </authorList>
    </citation>
    <scope>NUCLEOTIDE SEQUENCE [LARGE SCALE GENOMIC DNA]</scope>
    <source>
        <strain evidence="2">Arlian Lab</strain>
        <tissue evidence="2">Whole body</tissue>
    </source>
</reference>
<dbReference type="EMBL" id="MUJZ01054301">
    <property type="protein sequence ID" value="OTF72849.1"/>
    <property type="molecule type" value="Genomic_DNA"/>
</dbReference>
<dbReference type="AlphaFoldDB" id="A0A1Y3AWI3"/>